<dbReference type="GO" id="GO:0000976">
    <property type="term" value="F:transcription cis-regulatory region binding"/>
    <property type="evidence" value="ECO:0007669"/>
    <property type="project" value="TreeGrafter"/>
</dbReference>
<dbReference type="PROSITE" id="PS50977">
    <property type="entry name" value="HTH_TETR_2"/>
    <property type="match status" value="1"/>
</dbReference>
<dbReference type="PANTHER" id="PTHR30055:SF234">
    <property type="entry name" value="HTH-TYPE TRANSCRIPTIONAL REGULATOR BETI"/>
    <property type="match status" value="1"/>
</dbReference>
<evidence type="ECO:0000256" key="2">
    <source>
        <dbReference type="ARBA" id="ARBA00023125"/>
    </source>
</evidence>
<protein>
    <submittedName>
        <fullName evidence="6">TetR/AcrR family transcriptional regulator</fullName>
    </submittedName>
</protein>
<evidence type="ECO:0000259" key="5">
    <source>
        <dbReference type="PROSITE" id="PS50977"/>
    </source>
</evidence>
<dbReference type="PANTHER" id="PTHR30055">
    <property type="entry name" value="HTH-TYPE TRANSCRIPTIONAL REGULATOR RUTR"/>
    <property type="match status" value="1"/>
</dbReference>
<dbReference type="SUPFAM" id="SSF46689">
    <property type="entry name" value="Homeodomain-like"/>
    <property type="match status" value="1"/>
</dbReference>
<dbReference type="Proteomes" id="UP000886751">
    <property type="component" value="Unassembled WGS sequence"/>
</dbReference>
<dbReference type="GO" id="GO:0003700">
    <property type="term" value="F:DNA-binding transcription factor activity"/>
    <property type="evidence" value="ECO:0007669"/>
    <property type="project" value="TreeGrafter"/>
</dbReference>
<dbReference type="Pfam" id="PF17929">
    <property type="entry name" value="TetR_C_34"/>
    <property type="match status" value="1"/>
</dbReference>
<feature type="DNA-binding region" description="H-T-H motif" evidence="4">
    <location>
        <begin position="33"/>
        <end position="52"/>
    </location>
</feature>
<comment type="caution">
    <text evidence="6">The sequence shown here is derived from an EMBL/GenBank/DDBJ whole genome shotgun (WGS) entry which is preliminary data.</text>
</comment>
<reference evidence="6" key="1">
    <citation type="journal article" date="2021" name="PeerJ">
        <title>Extensive microbial diversity within the chicken gut microbiome revealed by metagenomics and culture.</title>
        <authorList>
            <person name="Gilroy R."/>
            <person name="Ravi A."/>
            <person name="Getino M."/>
            <person name="Pursley I."/>
            <person name="Horton D.L."/>
            <person name="Alikhan N.F."/>
            <person name="Baker D."/>
            <person name="Gharbi K."/>
            <person name="Hall N."/>
            <person name="Watson M."/>
            <person name="Adriaenssens E.M."/>
            <person name="Foster-Nyarko E."/>
            <person name="Jarju S."/>
            <person name="Secka A."/>
            <person name="Antonio M."/>
            <person name="Oren A."/>
            <person name="Chaudhuri R.R."/>
            <person name="La Ragione R."/>
            <person name="Hildebrand F."/>
            <person name="Pallen M.J."/>
        </authorList>
    </citation>
    <scope>NUCLEOTIDE SEQUENCE</scope>
    <source>
        <strain evidence="6">ChiHecec2B26-7398</strain>
    </source>
</reference>
<dbReference type="EMBL" id="DXEI01000132">
    <property type="protein sequence ID" value="HIX95561.1"/>
    <property type="molecule type" value="Genomic_DNA"/>
</dbReference>
<accession>A0A9D1Y280</accession>
<keyword evidence="1" id="KW-0805">Transcription regulation</keyword>
<dbReference type="InterPro" id="IPR050109">
    <property type="entry name" value="HTH-type_TetR-like_transc_reg"/>
</dbReference>
<dbReference type="InterPro" id="IPR009057">
    <property type="entry name" value="Homeodomain-like_sf"/>
</dbReference>
<dbReference type="InterPro" id="IPR041483">
    <property type="entry name" value="TetR_C_34"/>
</dbReference>
<gene>
    <name evidence="6" type="ORF">H9846_08905</name>
</gene>
<name>A0A9D1Y280_9FIRM</name>
<dbReference type="Pfam" id="PF00440">
    <property type="entry name" value="TetR_N"/>
    <property type="match status" value="1"/>
</dbReference>
<keyword evidence="3" id="KW-0804">Transcription</keyword>
<evidence type="ECO:0000313" key="6">
    <source>
        <dbReference type="EMBL" id="HIX95561.1"/>
    </source>
</evidence>
<dbReference type="InterPro" id="IPR001647">
    <property type="entry name" value="HTH_TetR"/>
</dbReference>
<evidence type="ECO:0000256" key="3">
    <source>
        <dbReference type="ARBA" id="ARBA00023163"/>
    </source>
</evidence>
<evidence type="ECO:0000256" key="4">
    <source>
        <dbReference type="PROSITE-ProRule" id="PRU00335"/>
    </source>
</evidence>
<reference evidence="6" key="2">
    <citation type="submission" date="2021-04" db="EMBL/GenBank/DDBJ databases">
        <authorList>
            <person name="Gilroy R."/>
        </authorList>
    </citation>
    <scope>NUCLEOTIDE SEQUENCE</scope>
    <source>
        <strain evidence="6">ChiHecec2B26-7398</strain>
    </source>
</reference>
<evidence type="ECO:0000313" key="7">
    <source>
        <dbReference type="Proteomes" id="UP000886751"/>
    </source>
</evidence>
<dbReference type="AlphaFoldDB" id="A0A9D1Y280"/>
<proteinExistence type="predicted"/>
<sequence length="207" mass="23590">MPSTLQDLTRARREEILNACAALYQTQSFKEITLKEIGAHTSFTRTSIYNYFHTKEEIFLALLQREYQAWIDDLQALPPAATPDAFADALAHTLEKRALMLKLEAMNLFDIEDNTRMERLVDFKRVYARSLQVLGRCVAGSFPALTERQVQEFLYALYPFLLGVYPYTTATPNQRQAMAQAGVQPPDLTIYAIVRAFAARQLRGFGL</sequence>
<keyword evidence="2 4" id="KW-0238">DNA-binding</keyword>
<organism evidence="6 7">
    <name type="scientific">Candidatus Gemmiger excrementipullorum</name>
    <dbReference type="NCBI Taxonomy" id="2838610"/>
    <lineage>
        <taxon>Bacteria</taxon>
        <taxon>Bacillati</taxon>
        <taxon>Bacillota</taxon>
        <taxon>Clostridia</taxon>
        <taxon>Eubacteriales</taxon>
        <taxon>Gemmiger</taxon>
    </lineage>
</organism>
<feature type="domain" description="HTH tetR-type" evidence="5">
    <location>
        <begin position="10"/>
        <end position="70"/>
    </location>
</feature>
<dbReference type="Gene3D" id="1.10.357.10">
    <property type="entry name" value="Tetracycline Repressor, domain 2"/>
    <property type="match status" value="1"/>
</dbReference>
<evidence type="ECO:0000256" key="1">
    <source>
        <dbReference type="ARBA" id="ARBA00023015"/>
    </source>
</evidence>